<reference evidence="1" key="1">
    <citation type="submission" date="2023-09" db="EMBL/GenBank/DDBJ databases">
        <title>Arcobacter tbilisiensis sp. nov. isolated from chicken meat in Tbilisi, Georgia.</title>
        <authorList>
            <person name="Matthias R."/>
            <person name="Zautner A.E."/>
        </authorList>
    </citation>
    <scope>NUCLEOTIDE SEQUENCE</scope>
    <source>
        <strain evidence="1">LEO 62</strain>
    </source>
</reference>
<dbReference type="AlphaFoldDB" id="A0AA96DT27"/>
<organism evidence="1">
    <name type="scientific">Arcobacter cryaerophilus gv. pseudocryaerophilus</name>
    <dbReference type="NCBI Taxonomy" id="2933791"/>
    <lineage>
        <taxon>Bacteria</taxon>
        <taxon>Pseudomonadati</taxon>
        <taxon>Campylobacterota</taxon>
        <taxon>Epsilonproteobacteria</taxon>
        <taxon>Campylobacterales</taxon>
        <taxon>Arcobacteraceae</taxon>
        <taxon>Aliarcobacter</taxon>
    </lineage>
</organism>
<gene>
    <name evidence="1" type="ORF">RMP68_00420</name>
</gene>
<accession>A0AA96DT27</accession>
<dbReference type="RefSeq" id="WP_390870796.1">
    <property type="nucleotide sequence ID" value="NZ_CP128652.1"/>
</dbReference>
<dbReference type="Proteomes" id="UP001305220">
    <property type="component" value="Chromosome"/>
</dbReference>
<evidence type="ECO:0000313" key="1">
    <source>
        <dbReference type="EMBL" id="WNL34086.1"/>
    </source>
</evidence>
<dbReference type="EMBL" id="CP134856">
    <property type="protein sequence ID" value="WNL34086.1"/>
    <property type="molecule type" value="Genomic_DNA"/>
</dbReference>
<proteinExistence type="predicted"/>
<protein>
    <submittedName>
        <fullName evidence="1">Uncharacterized protein</fullName>
    </submittedName>
</protein>
<name>A0AA96DT27_9BACT</name>
<sequence length="364" mass="42212">MSAYIEPKLKEHIKSLFDREFVSEFLIFNGYDVTRDFKLASNQSISIARNGYIKDFGNSNFQGGDLLDFLQVFENISLNSAIQKVANYLNVDTTIKAEFVATAKPIKKEDDKPKYNLEDLNRLFEIEKSSYRNKQLFLELFNSNIIKKIQNSEDVFLKFCGYSKRDDSLTITLKDDNNNIQTIVIRKSIDGIKWKTLGSKTFIYSNIKNNSDVVFAVYGMSEILICEMLEFSYIAFQSDSIAKNLSNNPSWNIIKEKLKGKILALLLDYDDSCRDTIKPIKKELLNYSLVVDIEMIDLLHTRIFINATTPLNEMYRENAKAYKMDKLKNEMPKGYDFRDLFNSSFDVEDIKYSLEKMITGELEK</sequence>